<evidence type="ECO:0000313" key="2">
    <source>
        <dbReference type="Proteomes" id="UP001605036"/>
    </source>
</evidence>
<protein>
    <submittedName>
        <fullName evidence="1">Uncharacterized protein</fullName>
    </submittedName>
</protein>
<dbReference type="EMBL" id="JBHFFA010000008">
    <property type="protein sequence ID" value="KAL2608414.1"/>
    <property type="molecule type" value="Genomic_DNA"/>
</dbReference>
<dbReference type="Proteomes" id="UP001605036">
    <property type="component" value="Unassembled WGS sequence"/>
</dbReference>
<organism evidence="1 2">
    <name type="scientific">Riccia fluitans</name>
    <dbReference type="NCBI Taxonomy" id="41844"/>
    <lineage>
        <taxon>Eukaryota</taxon>
        <taxon>Viridiplantae</taxon>
        <taxon>Streptophyta</taxon>
        <taxon>Embryophyta</taxon>
        <taxon>Marchantiophyta</taxon>
        <taxon>Marchantiopsida</taxon>
        <taxon>Marchantiidae</taxon>
        <taxon>Marchantiales</taxon>
        <taxon>Ricciaceae</taxon>
        <taxon>Riccia</taxon>
    </lineage>
</organism>
<evidence type="ECO:0000313" key="1">
    <source>
        <dbReference type="EMBL" id="KAL2608414.1"/>
    </source>
</evidence>
<name>A0ABD1XI36_9MARC</name>
<gene>
    <name evidence="1" type="ORF">R1flu_026987</name>
</gene>
<reference evidence="1 2" key="1">
    <citation type="submission" date="2024-09" db="EMBL/GenBank/DDBJ databases">
        <title>Chromosome-scale assembly of Riccia fluitans.</title>
        <authorList>
            <person name="Paukszto L."/>
            <person name="Sawicki J."/>
            <person name="Karawczyk K."/>
            <person name="Piernik-Szablinska J."/>
            <person name="Szczecinska M."/>
            <person name="Mazdziarz M."/>
        </authorList>
    </citation>
    <scope>NUCLEOTIDE SEQUENCE [LARGE SCALE GENOMIC DNA]</scope>
    <source>
        <strain evidence="1">Rf_01</strain>
        <tissue evidence="1">Aerial parts of the thallus</tissue>
    </source>
</reference>
<proteinExistence type="predicted"/>
<accession>A0ABD1XI36</accession>
<comment type="caution">
    <text evidence="1">The sequence shown here is derived from an EMBL/GenBank/DDBJ whole genome shotgun (WGS) entry which is preliminary data.</text>
</comment>
<sequence>MPVHLTNKQVDGWFTTCISKWVDVLAETSRFSRLVREKTNRTASFYNSTFCSSKQAYYIWCRVCLRHRQEPIIQDRTAPEGWLKPRSSPEVRIDCWLMRSDLFLDDSSGAKPVTMFILERLGKDRTSRY</sequence>
<dbReference type="AlphaFoldDB" id="A0ABD1XI36"/>
<keyword evidence="2" id="KW-1185">Reference proteome</keyword>